<dbReference type="Proteomes" id="UP001291623">
    <property type="component" value="Unassembled WGS sequence"/>
</dbReference>
<comment type="caution">
    <text evidence="2">The sequence shown here is derived from an EMBL/GenBank/DDBJ whole genome shotgun (WGS) entry which is preliminary data.</text>
</comment>
<keyword evidence="1" id="KW-0812">Transmembrane</keyword>
<feature type="transmembrane region" description="Helical" evidence="1">
    <location>
        <begin position="81"/>
        <end position="101"/>
    </location>
</feature>
<sequence length="102" mass="11628">MSSRSLHILHTGLADGRKTKILNLGRWRFDLQLPVILRVSAWSSTVGDVGRANGVLPGIYYTFFIDFFGILSAFYSKEFLFSPFLRLPFFLFLGLALGCVWY</sequence>
<dbReference type="AlphaFoldDB" id="A0AAE1QXI3"/>
<keyword evidence="1" id="KW-0472">Membrane</keyword>
<dbReference type="EMBL" id="JAVYJV010000022">
    <property type="protein sequence ID" value="KAK4341465.1"/>
    <property type="molecule type" value="Genomic_DNA"/>
</dbReference>
<keyword evidence="3" id="KW-1185">Reference proteome</keyword>
<name>A0AAE1QXI3_9SOLA</name>
<evidence type="ECO:0000256" key="1">
    <source>
        <dbReference type="SAM" id="Phobius"/>
    </source>
</evidence>
<evidence type="ECO:0000313" key="3">
    <source>
        <dbReference type="Proteomes" id="UP001291623"/>
    </source>
</evidence>
<accession>A0AAE1QXI3</accession>
<gene>
    <name evidence="2" type="ORF">RND71_039966</name>
</gene>
<proteinExistence type="predicted"/>
<keyword evidence="1" id="KW-1133">Transmembrane helix</keyword>
<organism evidence="2 3">
    <name type="scientific">Anisodus tanguticus</name>
    <dbReference type="NCBI Taxonomy" id="243964"/>
    <lineage>
        <taxon>Eukaryota</taxon>
        <taxon>Viridiplantae</taxon>
        <taxon>Streptophyta</taxon>
        <taxon>Embryophyta</taxon>
        <taxon>Tracheophyta</taxon>
        <taxon>Spermatophyta</taxon>
        <taxon>Magnoliopsida</taxon>
        <taxon>eudicotyledons</taxon>
        <taxon>Gunneridae</taxon>
        <taxon>Pentapetalae</taxon>
        <taxon>asterids</taxon>
        <taxon>lamiids</taxon>
        <taxon>Solanales</taxon>
        <taxon>Solanaceae</taxon>
        <taxon>Solanoideae</taxon>
        <taxon>Hyoscyameae</taxon>
        <taxon>Anisodus</taxon>
    </lineage>
</organism>
<feature type="transmembrane region" description="Helical" evidence="1">
    <location>
        <begin position="58"/>
        <end position="75"/>
    </location>
</feature>
<reference evidence="2" key="1">
    <citation type="submission" date="2023-12" db="EMBL/GenBank/DDBJ databases">
        <title>Genome assembly of Anisodus tanguticus.</title>
        <authorList>
            <person name="Wang Y.-J."/>
        </authorList>
    </citation>
    <scope>NUCLEOTIDE SEQUENCE</scope>
    <source>
        <strain evidence="2">KB-2021</strain>
        <tissue evidence="2">Leaf</tissue>
    </source>
</reference>
<protein>
    <submittedName>
        <fullName evidence="2">Uncharacterized protein</fullName>
    </submittedName>
</protein>
<evidence type="ECO:0000313" key="2">
    <source>
        <dbReference type="EMBL" id="KAK4341465.1"/>
    </source>
</evidence>